<dbReference type="EMBL" id="JAUSUA010000004">
    <property type="protein sequence ID" value="MDQ0208135.1"/>
    <property type="molecule type" value="Genomic_DNA"/>
</dbReference>
<sequence>MKKQGVLNRDIARVLASLGHTDQIVIADCGLPVPLGVECIDLSLKYGVPSFLDVFTELLTDMEVEAFILAEEIKEENPLINQMFELQAIPTYYLPHEKLKTETSKAKVIIRTGECTPYANVILRAGVIF</sequence>
<feature type="binding site" evidence="6">
    <location>
        <begin position="118"/>
        <end position="120"/>
    </location>
    <ligand>
        <name>substrate</name>
    </ligand>
</feature>
<comment type="catalytic activity">
    <reaction evidence="1 6">
        <text>beta-D-ribopyranose = beta-D-ribofuranose</text>
        <dbReference type="Rhea" id="RHEA:25432"/>
        <dbReference type="ChEBI" id="CHEBI:27476"/>
        <dbReference type="ChEBI" id="CHEBI:47002"/>
        <dbReference type="EC" id="5.4.99.62"/>
    </reaction>
</comment>
<comment type="pathway">
    <text evidence="6">Carbohydrate metabolism; D-ribose degradation; D-ribose 5-phosphate from beta-D-ribopyranose: step 1/2.</text>
</comment>
<evidence type="ECO:0000256" key="2">
    <source>
        <dbReference type="ARBA" id="ARBA00012862"/>
    </source>
</evidence>
<feature type="binding site" evidence="6">
    <location>
        <position position="96"/>
    </location>
    <ligand>
        <name>substrate</name>
    </ligand>
</feature>
<comment type="similarity">
    <text evidence="6">Belongs to the RbsD / FucU family. RbsD subfamily.</text>
</comment>
<keyword evidence="4 6" id="KW-0413">Isomerase</keyword>
<comment type="function">
    <text evidence="6">Catalyzes the interconversion of beta-pyran and beta-furan forms of D-ribose.</text>
</comment>
<dbReference type="Proteomes" id="UP001225034">
    <property type="component" value="Unassembled WGS sequence"/>
</dbReference>
<evidence type="ECO:0000313" key="8">
    <source>
        <dbReference type="Proteomes" id="UP001225034"/>
    </source>
</evidence>
<dbReference type="NCBIfam" id="NF008761">
    <property type="entry name" value="PRK11797.1"/>
    <property type="match status" value="1"/>
</dbReference>
<organism evidence="7 8">
    <name type="scientific">Alkalicoccobacillus murimartini</name>
    <dbReference type="NCBI Taxonomy" id="171685"/>
    <lineage>
        <taxon>Bacteria</taxon>
        <taxon>Bacillati</taxon>
        <taxon>Bacillota</taxon>
        <taxon>Bacilli</taxon>
        <taxon>Bacillales</taxon>
        <taxon>Bacillaceae</taxon>
        <taxon>Alkalicoccobacillus</taxon>
    </lineage>
</organism>
<evidence type="ECO:0000256" key="3">
    <source>
        <dbReference type="ARBA" id="ARBA00022490"/>
    </source>
</evidence>
<evidence type="ECO:0000256" key="5">
    <source>
        <dbReference type="ARBA" id="ARBA00023277"/>
    </source>
</evidence>
<dbReference type="EC" id="5.4.99.62" evidence="2 6"/>
<feature type="binding site" evidence="6">
    <location>
        <position position="28"/>
    </location>
    <ligand>
        <name>substrate</name>
    </ligand>
</feature>
<comment type="subcellular location">
    <subcellularLocation>
        <location evidence="6">Cytoplasm</location>
    </subcellularLocation>
</comment>
<comment type="subunit">
    <text evidence="6">Homodecamer.</text>
</comment>
<gene>
    <name evidence="6" type="primary">rbsD</name>
    <name evidence="7" type="ORF">J2S05_002944</name>
</gene>
<dbReference type="GO" id="GO:0062193">
    <property type="term" value="F:D-ribose pyranase activity"/>
    <property type="evidence" value="ECO:0007669"/>
    <property type="project" value="UniProtKB-EC"/>
</dbReference>
<feature type="active site" description="Proton donor" evidence="6">
    <location>
        <position position="20"/>
    </location>
</feature>
<accession>A0ABT9YJV7</accession>
<dbReference type="RefSeq" id="WP_306983955.1">
    <property type="nucleotide sequence ID" value="NZ_JAUSUA010000004.1"/>
</dbReference>
<name>A0ABT9YJV7_9BACI</name>
<keyword evidence="8" id="KW-1185">Reference proteome</keyword>
<evidence type="ECO:0000313" key="7">
    <source>
        <dbReference type="EMBL" id="MDQ0208135.1"/>
    </source>
</evidence>
<keyword evidence="3 6" id="KW-0963">Cytoplasm</keyword>
<dbReference type="Pfam" id="PF05025">
    <property type="entry name" value="RbsD_FucU"/>
    <property type="match status" value="1"/>
</dbReference>
<dbReference type="HAMAP" id="MF_01661">
    <property type="entry name" value="D_rib_pyranase"/>
    <property type="match status" value="1"/>
</dbReference>
<dbReference type="PANTHER" id="PTHR37831">
    <property type="entry name" value="D-RIBOSE PYRANASE"/>
    <property type="match status" value="1"/>
</dbReference>
<comment type="caution">
    <text evidence="7">The sequence shown here is derived from an EMBL/GenBank/DDBJ whole genome shotgun (WGS) entry which is preliminary data.</text>
</comment>
<evidence type="ECO:0000256" key="6">
    <source>
        <dbReference type="HAMAP-Rule" id="MF_01661"/>
    </source>
</evidence>
<evidence type="ECO:0000256" key="4">
    <source>
        <dbReference type="ARBA" id="ARBA00023235"/>
    </source>
</evidence>
<dbReference type="InterPro" id="IPR023750">
    <property type="entry name" value="RbsD-like_sf"/>
</dbReference>
<protein>
    <recommendedName>
        <fullName evidence="2 6">D-ribose pyranase</fullName>
        <ecNumber evidence="2 6">5.4.99.62</ecNumber>
    </recommendedName>
</protein>
<keyword evidence="5 6" id="KW-0119">Carbohydrate metabolism</keyword>
<reference evidence="7 8" key="1">
    <citation type="submission" date="2023-07" db="EMBL/GenBank/DDBJ databases">
        <title>Genomic Encyclopedia of Type Strains, Phase IV (KMG-IV): sequencing the most valuable type-strain genomes for metagenomic binning, comparative biology and taxonomic classification.</title>
        <authorList>
            <person name="Goeker M."/>
        </authorList>
    </citation>
    <scope>NUCLEOTIDE SEQUENCE [LARGE SCALE GENOMIC DNA]</scope>
    <source>
        <strain evidence="7 8">DSM 19154</strain>
    </source>
</reference>
<proteinExistence type="inferred from homology"/>
<dbReference type="InterPro" id="IPR007721">
    <property type="entry name" value="RbsD_FucU"/>
</dbReference>
<dbReference type="SUPFAM" id="SSF102546">
    <property type="entry name" value="RbsD-like"/>
    <property type="match status" value="1"/>
</dbReference>
<dbReference type="PANTHER" id="PTHR37831:SF1">
    <property type="entry name" value="D-RIBOSE PYRANASE"/>
    <property type="match status" value="1"/>
</dbReference>
<dbReference type="InterPro" id="IPR023064">
    <property type="entry name" value="D-ribose_pyranase"/>
</dbReference>
<dbReference type="Gene3D" id="3.40.1650.10">
    <property type="entry name" value="RbsD-like domain"/>
    <property type="match status" value="1"/>
</dbReference>
<evidence type="ECO:0000256" key="1">
    <source>
        <dbReference type="ARBA" id="ARBA00000223"/>
    </source>
</evidence>